<feature type="domain" description="Hypervirulence associated protein TUDOR" evidence="1">
    <location>
        <begin position="6"/>
        <end position="63"/>
    </location>
</feature>
<dbReference type="AlphaFoldDB" id="A0A5C4Y4Z9"/>
<comment type="caution">
    <text evidence="3">The sequence shown here is derived from an EMBL/GenBank/DDBJ whole genome shotgun (WGS) entry which is preliminary data.</text>
</comment>
<proteinExistence type="predicted"/>
<gene>
    <name evidence="3" type="ORF">FHR04_13085</name>
    <name evidence="2" type="ORF">HNQ04_002541</name>
</gene>
<name>A0A5C4Y4Z9_9DEIO</name>
<evidence type="ECO:0000313" key="3">
    <source>
        <dbReference type="EMBL" id="TNM70584.1"/>
    </source>
</evidence>
<reference evidence="2 5" key="2">
    <citation type="submission" date="2020-08" db="EMBL/GenBank/DDBJ databases">
        <title>Genomic Encyclopedia of Type Strains, Phase IV (KMG-IV): sequencing the most valuable type-strain genomes for metagenomic binning, comparative biology and taxonomic classification.</title>
        <authorList>
            <person name="Goeker M."/>
        </authorList>
    </citation>
    <scope>NUCLEOTIDE SEQUENCE [LARGE SCALE GENOMIC DNA]</scope>
    <source>
        <strain evidence="2 5">DSM 12027</strain>
    </source>
</reference>
<dbReference type="Gene3D" id="2.30.30.1060">
    <property type="match status" value="1"/>
</dbReference>
<dbReference type="InterPro" id="IPR021331">
    <property type="entry name" value="Hva1_TUDOR"/>
</dbReference>
<sequence length="66" mass="7274">MTFKKGDQVKWNSHDGEAQGKVVRVAHEDGEVSGFQYRASQDDPRYIIEVEGGKQVAHTADALSKA</sequence>
<dbReference type="Proteomes" id="UP000629870">
    <property type="component" value="Unassembled WGS sequence"/>
</dbReference>
<dbReference type="EMBL" id="JACHEW010000012">
    <property type="protein sequence ID" value="MBB6017279.1"/>
    <property type="molecule type" value="Genomic_DNA"/>
</dbReference>
<evidence type="ECO:0000259" key="1">
    <source>
        <dbReference type="Pfam" id="PF11160"/>
    </source>
</evidence>
<evidence type="ECO:0000313" key="4">
    <source>
        <dbReference type="Proteomes" id="UP000313988"/>
    </source>
</evidence>
<dbReference type="RefSeq" id="WP_139403827.1">
    <property type="nucleotide sequence ID" value="NZ_JACHEW010000012.1"/>
</dbReference>
<evidence type="ECO:0000313" key="2">
    <source>
        <dbReference type="EMBL" id="MBB6017279.1"/>
    </source>
</evidence>
<accession>A0A5C4Y4Z9</accession>
<organism evidence="3 4">
    <name type="scientific">Deinococcus radiopugnans ATCC 19172</name>
    <dbReference type="NCBI Taxonomy" id="585398"/>
    <lineage>
        <taxon>Bacteria</taxon>
        <taxon>Thermotogati</taxon>
        <taxon>Deinococcota</taxon>
        <taxon>Deinococci</taxon>
        <taxon>Deinococcales</taxon>
        <taxon>Deinococcaceae</taxon>
        <taxon>Deinococcus</taxon>
    </lineage>
</organism>
<dbReference type="EMBL" id="VDMO01000013">
    <property type="protein sequence ID" value="TNM70584.1"/>
    <property type="molecule type" value="Genomic_DNA"/>
</dbReference>
<reference evidence="3 4" key="1">
    <citation type="submission" date="2019-06" db="EMBL/GenBank/DDBJ databases">
        <title>Genome sequence of Deinococcus radiopugnans ATCC 19172.</title>
        <authorList>
            <person name="Maclea K.S."/>
            <person name="Maynard C.R."/>
        </authorList>
    </citation>
    <scope>NUCLEOTIDE SEQUENCE [LARGE SCALE GENOMIC DNA]</scope>
    <source>
        <strain evidence="3 4">ATCC 19172</strain>
    </source>
</reference>
<protein>
    <submittedName>
        <fullName evidence="3">DUF2945 domain-containing protein</fullName>
    </submittedName>
</protein>
<dbReference type="Proteomes" id="UP000313988">
    <property type="component" value="Unassembled WGS sequence"/>
</dbReference>
<dbReference type="OrthoDB" id="71751at2"/>
<evidence type="ECO:0000313" key="5">
    <source>
        <dbReference type="Proteomes" id="UP000629870"/>
    </source>
</evidence>
<keyword evidence="5" id="KW-1185">Reference proteome</keyword>
<dbReference type="Pfam" id="PF11160">
    <property type="entry name" value="Hva1_TUDOR"/>
    <property type="match status" value="1"/>
</dbReference>